<dbReference type="EMBL" id="AM238663">
    <property type="protein sequence ID" value="CAJ90201.1"/>
    <property type="molecule type" value="Genomic_DNA"/>
</dbReference>
<dbReference type="Proteomes" id="UP000061018">
    <property type="component" value="Chromosome"/>
</dbReference>
<dbReference type="InterPro" id="IPR050204">
    <property type="entry name" value="AraC_XylS_family_regulators"/>
</dbReference>
<dbReference type="PANTHER" id="PTHR46796:SF6">
    <property type="entry name" value="ARAC SUBFAMILY"/>
    <property type="match status" value="1"/>
</dbReference>
<dbReference type="STRING" id="1889.SAM40697_1151"/>
<dbReference type="AlphaFoldDB" id="A3KKG5"/>
<evidence type="ECO:0000313" key="6">
    <source>
        <dbReference type="EMBL" id="CAJ90201.1"/>
    </source>
</evidence>
<evidence type="ECO:0000256" key="1">
    <source>
        <dbReference type="ARBA" id="ARBA00023015"/>
    </source>
</evidence>
<protein>
    <submittedName>
        <fullName evidence="6">Putative transcriptional regulator</fullName>
    </submittedName>
</protein>
<keyword evidence="3" id="KW-0804">Transcription</keyword>
<dbReference type="PRINTS" id="PR00032">
    <property type="entry name" value="HTHARAC"/>
</dbReference>
<proteinExistence type="predicted"/>
<dbReference type="Gene3D" id="1.10.10.60">
    <property type="entry name" value="Homeodomain-like"/>
    <property type="match status" value="1"/>
</dbReference>
<reference evidence="7" key="2">
    <citation type="journal article" date="2015" name="J. Biotechnol.">
        <title>Complete genome sequence of Streptomyces ambofaciens ATCC 23877, the spiramycin producer.</title>
        <authorList>
            <person name="Thibessard A."/>
            <person name="Haas D."/>
            <person name="Gerbaud C."/>
            <person name="Aigle B."/>
            <person name="Lautru S."/>
            <person name="Pernodet J.L."/>
            <person name="Leblond P."/>
        </authorList>
    </citation>
    <scope>NUCLEOTIDE SEQUENCE [LARGE SCALE GENOMIC DNA]</scope>
    <source>
        <strain evidence="7">ATCC 23877 / 3486 / DSM 40053 / JCM 4204 / NBRC 12836 / NRRL B-2516</strain>
    </source>
</reference>
<dbReference type="SUPFAM" id="SSF46689">
    <property type="entry name" value="Homeodomain-like"/>
    <property type="match status" value="1"/>
</dbReference>
<dbReference type="PROSITE" id="PS01124">
    <property type="entry name" value="HTH_ARAC_FAMILY_2"/>
    <property type="match status" value="1"/>
</dbReference>
<evidence type="ECO:0000313" key="7">
    <source>
        <dbReference type="Proteomes" id="UP000061018"/>
    </source>
</evidence>
<dbReference type="SMART" id="SM00342">
    <property type="entry name" value="HTH_ARAC"/>
    <property type="match status" value="1"/>
</dbReference>
<reference evidence="5" key="3">
    <citation type="submission" date="2015-07" db="EMBL/GenBank/DDBJ databases">
        <title>Complete genome sequence of Streptomyces ambofaciens ATCC 23877, the spiramycin producer.</title>
        <authorList>
            <person name="Thibessard A."/>
            <person name="Haas D."/>
            <person name="Gerbaud C."/>
            <person name="Aigle B."/>
            <person name="Lautru S."/>
            <person name="Pernodet J.-L."/>
            <person name="Leblond P."/>
        </authorList>
    </citation>
    <scope>NUCLEOTIDE SEQUENCE [LARGE SCALE GENOMIC DNA]</scope>
    <source>
        <strain evidence="5">ATCC 23877</strain>
    </source>
</reference>
<feature type="domain" description="HTH araC/xylS-type" evidence="4">
    <location>
        <begin position="212"/>
        <end position="317"/>
    </location>
</feature>
<sequence length="338" mass="36022">MVLMPTTESIVERDPLGHWQEAVSRALVPSHVTGRDGRPPGGRITAASLGAVRLCAVEGDAQRLTRTSAHIAHARGASEAFLVIGVLTSGTATLMQDGRHASVDEGDLMFYDTSRPYAVDHPGRFACSLVLLPRGALLLPDEQVRRVTGSAVTASRGVAAVLAPFLASLVSSAPACPPAVAAHLAAAVVDLATTLVADRTAHALPGPDTGRERLVRCIREHIDHHLPDPALSPQSVARAHHISVRYLHRLFEEEGVTVRRLIQRRRLEESARELARGGTTAPTVASVARRWGFVSPAHFSRAFRGLYGHSPREWRGLRTAHAGDAGRGARPAPGISVG</sequence>
<dbReference type="InterPro" id="IPR018060">
    <property type="entry name" value="HTH_AraC"/>
</dbReference>
<dbReference type="EMBL" id="CP012382">
    <property type="protein sequence ID" value="AKZ54361.1"/>
    <property type="molecule type" value="Genomic_DNA"/>
</dbReference>
<dbReference type="InterPro" id="IPR009057">
    <property type="entry name" value="Homeodomain-like_sf"/>
</dbReference>
<evidence type="ECO:0000256" key="3">
    <source>
        <dbReference type="ARBA" id="ARBA00023163"/>
    </source>
</evidence>
<evidence type="ECO:0000259" key="4">
    <source>
        <dbReference type="PROSITE" id="PS01124"/>
    </source>
</evidence>
<dbReference type="Pfam" id="PF14525">
    <property type="entry name" value="AraC_binding_2"/>
    <property type="match status" value="1"/>
</dbReference>
<keyword evidence="1" id="KW-0805">Transcription regulation</keyword>
<dbReference type="PANTHER" id="PTHR46796">
    <property type="entry name" value="HTH-TYPE TRANSCRIPTIONAL ACTIVATOR RHAS-RELATED"/>
    <property type="match status" value="1"/>
</dbReference>
<evidence type="ECO:0000256" key="2">
    <source>
        <dbReference type="ARBA" id="ARBA00023125"/>
    </source>
</evidence>
<reference evidence="6" key="1">
    <citation type="journal article" date="2006" name="Mol. Biol. Evol.">
        <title>Evolution of the terminal regions of the Streptomyces linear chromosome.</title>
        <authorList>
            <person name="Choulet F."/>
            <person name="Aigle B."/>
            <person name="Gallois A."/>
            <person name="Mangenot S."/>
            <person name="Gerbaud C."/>
            <person name="Truong C."/>
            <person name="Francou F.X."/>
            <person name="Fourrier C."/>
            <person name="Guerineau M."/>
            <person name="Decaris B."/>
            <person name="Barbe V."/>
            <person name="Pernodet J.L."/>
            <person name="Leblond P."/>
        </authorList>
    </citation>
    <scope>NUCLEOTIDE SEQUENCE</scope>
    <source>
        <strain evidence="6">ATCC 23877</strain>
    </source>
</reference>
<evidence type="ECO:0000313" key="5">
    <source>
        <dbReference type="EMBL" id="AKZ54361.1"/>
    </source>
</evidence>
<organism evidence="6">
    <name type="scientific">Streptomyces ambofaciens (strain ATCC 23877 / 3486 / DSM 40053 / JCM 4204 / NBRC 12836 / NRRL B-2516)</name>
    <dbReference type="NCBI Taxonomy" id="278992"/>
    <lineage>
        <taxon>Bacteria</taxon>
        <taxon>Bacillati</taxon>
        <taxon>Actinomycetota</taxon>
        <taxon>Actinomycetes</taxon>
        <taxon>Kitasatosporales</taxon>
        <taxon>Streptomycetaceae</taxon>
        <taxon>Streptomyces</taxon>
    </lineage>
</organism>
<dbReference type="GO" id="GO:0003700">
    <property type="term" value="F:DNA-binding transcription factor activity"/>
    <property type="evidence" value="ECO:0007669"/>
    <property type="project" value="InterPro"/>
</dbReference>
<dbReference type="KEGG" id="samb:SAM23877_1312"/>
<gene>
    <name evidence="5" type="ORF">SAM23877_1312</name>
    <name evidence="6" type="ORF">SAML1215</name>
</gene>
<accession>A3KKG5</accession>
<dbReference type="GO" id="GO:0043565">
    <property type="term" value="F:sequence-specific DNA binding"/>
    <property type="evidence" value="ECO:0007669"/>
    <property type="project" value="InterPro"/>
</dbReference>
<keyword evidence="2" id="KW-0238">DNA-binding</keyword>
<dbReference type="InterPro" id="IPR035418">
    <property type="entry name" value="AraC-bd_2"/>
</dbReference>
<dbReference type="InterPro" id="IPR020449">
    <property type="entry name" value="Tscrpt_reg_AraC-type_HTH"/>
</dbReference>
<dbReference type="Pfam" id="PF12833">
    <property type="entry name" value="HTH_18"/>
    <property type="match status" value="1"/>
</dbReference>
<name>A3KKG5_STRA7</name>